<dbReference type="PANTHER" id="PTHR10657:SF4">
    <property type="entry name" value="PEPTIDYL-PROLYL CIS-TRANS ISOMERASE-RELATED"/>
    <property type="match status" value="1"/>
</dbReference>
<evidence type="ECO:0000256" key="2">
    <source>
        <dbReference type="ARBA" id="ARBA00023110"/>
    </source>
</evidence>
<feature type="region of interest" description="Disordered" evidence="6">
    <location>
        <begin position="1"/>
        <end position="21"/>
    </location>
</feature>
<dbReference type="PROSITE" id="PS50198">
    <property type="entry name" value="PPIC_PPIASE_2"/>
    <property type="match status" value="1"/>
</dbReference>
<dbReference type="Gene3D" id="3.10.50.40">
    <property type="match status" value="1"/>
</dbReference>
<keyword evidence="10" id="KW-1185">Reference proteome</keyword>
<dbReference type="PROSITE" id="PS01096">
    <property type="entry name" value="PPIC_PPIASE_1"/>
    <property type="match status" value="1"/>
</dbReference>
<evidence type="ECO:0000313" key="10">
    <source>
        <dbReference type="Proteomes" id="UP000298030"/>
    </source>
</evidence>
<comment type="caution">
    <text evidence="9">The sequence shown here is derived from an EMBL/GenBank/DDBJ whole genome shotgun (WGS) entry which is preliminary data.</text>
</comment>
<dbReference type="EC" id="5.2.1.8" evidence="5"/>
<dbReference type="InterPro" id="IPR051370">
    <property type="entry name" value="PPIase_Pin1"/>
</dbReference>
<evidence type="ECO:0000256" key="1">
    <source>
        <dbReference type="ARBA" id="ARBA00000971"/>
    </source>
</evidence>
<dbReference type="AlphaFoldDB" id="A0A4Y7TXQ1"/>
<evidence type="ECO:0000256" key="5">
    <source>
        <dbReference type="RuleBase" id="RU363014"/>
    </source>
</evidence>
<dbReference type="PROSITE" id="PS50020">
    <property type="entry name" value="WW_DOMAIN_2"/>
    <property type="match status" value="1"/>
</dbReference>
<dbReference type="Proteomes" id="UP000298030">
    <property type="component" value="Unassembled WGS sequence"/>
</dbReference>
<dbReference type="InterPro" id="IPR036020">
    <property type="entry name" value="WW_dom_sf"/>
</dbReference>
<dbReference type="Pfam" id="PF00397">
    <property type="entry name" value="WW"/>
    <property type="match status" value="1"/>
</dbReference>
<dbReference type="InterPro" id="IPR000297">
    <property type="entry name" value="PPIase_PpiC"/>
</dbReference>
<dbReference type="PANTHER" id="PTHR10657">
    <property type="entry name" value="PEPTIDYL-PROLYL CIS-TRANS ISOMERASE"/>
    <property type="match status" value="1"/>
</dbReference>
<dbReference type="InterPro" id="IPR001202">
    <property type="entry name" value="WW_dom"/>
</dbReference>
<name>A0A4Y7TXQ1_COPMI</name>
<accession>A0A4Y7TXQ1</accession>
<evidence type="ECO:0000313" key="9">
    <source>
        <dbReference type="EMBL" id="TEB38781.1"/>
    </source>
</evidence>
<dbReference type="GO" id="GO:0060261">
    <property type="term" value="P:positive regulation of transcription initiation by RNA polymerase II"/>
    <property type="evidence" value="ECO:0007669"/>
    <property type="project" value="UniProtKB-ARBA"/>
</dbReference>
<feature type="domain" description="PpiC" evidence="8">
    <location>
        <begin position="78"/>
        <end position="193"/>
    </location>
</feature>
<dbReference type="SUPFAM" id="SSF51045">
    <property type="entry name" value="WW domain"/>
    <property type="match status" value="1"/>
</dbReference>
<evidence type="ECO:0000259" key="8">
    <source>
        <dbReference type="PROSITE" id="PS50198"/>
    </source>
</evidence>
<dbReference type="GO" id="GO:0005829">
    <property type="term" value="C:cytosol"/>
    <property type="evidence" value="ECO:0007669"/>
    <property type="project" value="TreeGrafter"/>
</dbReference>
<dbReference type="FunFam" id="3.10.50.40:FF:000026">
    <property type="entry name" value="Peptidyl-prolyl cis-trans isomerase"/>
    <property type="match status" value="1"/>
</dbReference>
<proteinExistence type="predicted"/>
<dbReference type="CDD" id="cd00201">
    <property type="entry name" value="WW"/>
    <property type="match status" value="1"/>
</dbReference>
<protein>
    <recommendedName>
        <fullName evidence="5">Peptidyl-prolyl cis-trans isomerase</fullName>
        <ecNumber evidence="5">5.2.1.8</ecNumber>
    </recommendedName>
</protein>
<feature type="domain" description="WW" evidence="7">
    <location>
        <begin position="22"/>
        <end position="51"/>
    </location>
</feature>
<dbReference type="PROSITE" id="PS01159">
    <property type="entry name" value="WW_DOMAIN_1"/>
    <property type="match status" value="1"/>
</dbReference>
<keyword evidence="3 4" id="KW-0413">Isomerase</keyword>
<dbReference type="OrthoDB" id="2530521at2759"/>
<dbReference type="GO" id="GO:0003755">
    <property type="term" value="F:peptidyl-prolyl cis-trans isomerase activity"/>
    <property type="evidence" value="ECO:0007669"/>
    <property type="project" value="UniProtKB-UniRule"/>
</dbReference>
<gene>
    <name evidence="9" type="ORF">FA13DRAFT_1680424</name>
</gene>
<evidence type="ECO:0000259" key="7">
    <source>
        <dbReference type="PROSITE" id="PS50020"/>
    </source>
</evidence>
<dbReference type="GO" id="GO:0005634">
    <property type="term" value="C:nucleus"/>
    <property type="evidence" value="ECO:0007669"/>
    <property type="project" value="TreeGrafter"/>
</dbReference>
<dbReference type="SUPFAM" id="SSF54534">
    <property type="entry name" value="FKBP-like"/>
    <property type="match status" value="1"/>
</dbReference>
<dbReference type="InterPro" id="IPR023058">
    <property type="entry name" value="PPIase_PpiC_CS"/>
</dbReference>
<comment type="catalytic activity">
    <reaction evidence="1 5">
        <text>[protein]-peptidylproline (omega=180) = [protein]-peptidylproline (omega=0)</text>
        <dbReference type="Rhea" id="RHEA:16237"/>
        <dbReference type="Rhea" id="RHEA-COMP:10747"/>
        <dbReference type="Rhea" id="RHEA-COMP:10748"/>
        <dbReference type="ChEBI" id="CHEBI:83833"/>
        <dbReference type="ChEBI" id="CHEBI:83834"/>
        <dbReference type="EC" id="5.2.1.8"/>
    </reaction>
</comment>
<evidence type="ECO:0000256" key="4">
    <source>
        <dbReference type="PROSITE-ProRule" id="PRU00278"/>
    </source>
</evidence>
<dbReference type="Pfam" id="PF00639">
    <property type="entry name" value="Rotamase"/>
    <property type="match status" value="1"/>
</dbReference>
<reference evidence="9 10" key="1">
    <citation type="journal article" date="2019" name="Nat. Ecol. Evol.">
        <title>Megaphylogeny resolves global patterns of mushroom evolution.</title>
        <authorList>
            <person name="Varga T."/>
            <person name="Krizsan K."/>
            <person name="Foldi C."/>
            <person name="Dima B."/>
            <person name="Sanchez-Garcia M."/>
            <person name="Sanchez-Ramirez S."/>
            <person name="Szollosi G.J."/>
            <person name="Szarkandi J.G."/>
            <person name="Papp V."/>
            <person name="Albert L."/>
            <person name="Andreopoulos W."/>
            <person name="Angelini C."/>
            <person name="Antonin V."/>
            <person name="Barry K.W."/>
            <person name="Bougher N.L."/>
            <person name="Buchanan P."/>
            <person name="Buyck B."/>
            <person name="Bense V."/>
            <person name="Catcheside P."/>
            <person name="Chovatia M."/>
            <person name="Cooper J."/>
            <person name="Damon W."/>
            <person name="Desjardin D."/>
            <person name="Finy P."/>
            <person name="Geml J."/>
            <person name="Haridas S."/>
            <person name="Hughes K."/>
            <person name="Justo A."/>
            <person name="Karasinski D."/>
            <person name="Kautmanova I."/>
            <person name="Kiss B."/>
            <person name="Kocsube S."/>
            <person name="Kotiranta H."/>
            <person name="LaButti K.M."/>
            <person name="Lechner B.E."/>
            <person name="Liimatainen K."/>
            <person name="Lipzen A."/>
            <person name="Lukacs Z."/>
            <person name="Mihaltcheva S."/>
            <person name="Morgado L.N."/>
            <person name="Niskanen T."/>
            <person name="Noordeloos M.E."/>
            <person name="Ohm R.A."/>
            <person name="Ortiz-Santana B."/>
            <person name="Ovrebo C."/>
            <person name="Racz N."/>
            <person name="Riley R."/>
            <person name="Savchenko A."/>
            <person name="Shiryaev A."/>
            <person name="Soop K."/>
            <person name="Spirin V."/>
            <person name="Szebenyi C."/>
            <person name="Tomsovsky M."/>
            <person name="Tulloss R.E."/>
            <person name="Uehling J."/>
            <person name="Grigoriev I.V."/>
            <person name="Vagvolgyi C."/>
            <person name="Papp T."/>
            <person name="Martin F.M."/>
            <person name="Miettinen O."/>
            <person name="Hibbett D.S."/>
            <person name="Nagy L.G."/>
        </authorList>
    </citation>
    <scope>NUCLEOTIDE SEQUENCE [LARGE SCALE GENOMIC DNA]</scope>
    <source>
        <strain evidence="9 10">FP101781</strain>
    </source>
</reference>
<dbReference type="InterPro" id="IPR046357">
    <property type="entry name" value="PPIase_dom_sf"/>
</dbReference>
<dbReference type="EMBL" id="QPFP01000002">
    <property type="protein sequence ID" value="TEB38781.1"/>
    <property type="molecule type" value="Genomic_DNA"/>
</dbReference>
<dbReference type="STRING" id="71717.A0A4Y7TXQ1"/>
<sequence>MSPNSPPNSKTHRSPYWQSSEGWEVRLSNSRKVPYFFNSQTKQSTWEPPAGLSKEQIESLPGAELLSGSYEEAADSHTGQVRASHLLVKHKDSRRPASHKSSNITRTKEEAISILRTYQQQITDAGDDYQKAFASLAHEHSDCSSFSKGGDLGWFGRNQMQRPFEEATFALDVGKVSDVVSTDSGVHLILRTG</sequence>
<evidence type="ECO:0000256" key="6">
    <source>
        <dbReference type="SAM" id="MobiDB-lite"/>
    </source>
</evidence>
<dbReference type="Gene3D" id="2.20.70.10">
    <property type="match status" value="1"/>
</dbReference>
<organism evidence="9 10">
    <name type="scientific">Coprinellus micaceus</name>
    <name type="common">Glistening ink-cap mushroom</name>
    <name type="synonym">Coprinus micaceus</name>
    <dbReference type="NCBI Taxonomy" id="71717"/>
    <lineage>
        <taxon>Eukaryota</taxon>
        <taxon>Fungi</taxon>
        <taxon>Dikarya</taxon>
        <taxon>Basidiomycota</taxon>
        <taxon>Agaricomycotina</taxon>
        <taxon>Agaricomycetes</taxon>
        <taxon>Agaricomycetidae</taxon>
        <taxon>Agaricales</taxon>
        <taxon>Agaricineae</taxon>
        <taxon>Psathyrellaceae</taxon>
        <taxon>Coprinellus</taxon>
    </lineage>
</organism>
<evidence type="ECO:0000256" key="3">
    <source>
        <dbReference type="ARBA" id="ARBA00023235"/>
    </source>
</evidence>
<keyword evidence="2 4" id="KW-0697">Rotamase</keyword>
<dbReference type="SMART" id="SM00456">
    <property type="entry name" value="WW"/>
    <property type="match status" value="1"/>
</dbReference>